<keyword evidence="3" id="KW-0804">Transcription</keyword>
<dbReference type="Proteomes" id="UP000305778">
    <property type="component" value="Unassembled WGS sequence"/>
</dbReference>
<dbReference type="InterPro" id="IPR011991">
    <property type="entry name" value="ArsR-like_HTH"/>
</dbReference>
<evidence type="ECO:0000256" key="4">
    <source>
        <dbReference type="SAM" id="MobiDB-lite"/>
    </source>
</evidence>
<name>A0A4U0S0T2_9ACTN</name>
<feature type="region of interest" description="Disordered" evidence="4">
    <location>
        <begin position="1"/>
        <end position="40"/>
    </location>
</feature>
<reference evidence="6 7" key="1">
    <citation type="submission" date="2019-04" db="EMBL/GenBank/DDBJ databases">
        <title>Streptomyces oryziradicis sp. nov., a novel actinomycete isolated from rhizosphere soil of rice (Oryza sativa L.).</title>
        <authorList>
            <person name="Li C."/>
        </authorList>
    </citation>
    <scope>NUCLEOTIDE SEQUENCE [LARGE SCALE GENOMIC DNA]</scope>
    <source>
        <strain evidence="6 7">NEAU-C40</strain>
    </source>
</reference>
<organism evidence="6 7">
    <name type="scientific">Actinacidiphila oryziradicis</name>
    <dbReference type="NCBI Taxonomy" id="2571141"/>
    <lineage>
        <taxon>Bacteria</taxon>
        <taxon>Bacillati</taxon>
        <taxon>Actinomycetota</taxon>
        <taxon>Actinomycetes</taxon>
        <taxon>Kitasatosporales</taxon>
        <taxon>Streptomycetaceae</taxon>
        <taxon>Actinacidiphila</taxon>
    </lineage>
</organism>
<dbReference type="InterPro" id="IPR002577">
    <property type="entry name" value="HTH_HxlR"/>
</dbReference>
<keyword evidence="7" id="KW-1185">Reference proteome</keyword>
<feature type="domain" description="HTH hxlR-type" evidence="5">
    <location>
        <begin position="107"/>
        <end position="205"/>
    </location>
</feature>
<evidence type="ECO:0000259" key="5">
    <source>
        <dbReference type="PROSITE" id="PS51118"/>
    </source>
</evidence>
<evidence type="ECO:0000256" key="2">
    <source>
        <dbReference type="ARBA" id="ARBA00023125"/>
    </source>
</evidence>
<dbReference type="InterPro" id="IPR036390">
    <property type="entry name" value="WH_DNA-bd_sf"/>
</dbReference>
<keyword evidence="2" id="KW-0238">DNA-binding</keyword>
<gene>
    <name evidence="6" type="ORF">FCI23_42315</name>
</gene>
<evidence type="ECO:0000313" key="7">
    <source>
        <dbReference type="Proteomes" id="UP000305778"/>
    </source>
</evidence>
<keyword evidence="1" id="KW-0805">Transcription regulation</keyword>
<dbReference type="AlphaFoldDB" id="A0A4U0S0T2"/>
<dbReference type="Pfam" id="PF01638">
    <property type="entry name" value="HxlR"/>
    <property type="match status" value="1"/>
</dbReference>
<accession>A0A4U0S0T2</accession>
<dbReference type="GO" id="GO:0003677">
    <property type="term" value="F:DNA binding"/>
    <property type="evidence" value="ECO:0007669"/>
    <property type="project" value="UniProtKB-KW"/>
</dbReference>
<dbReference type="PANTHER" id="PTHR33204">
    <property type="entry name" value="TRANSCRIPTIONAL REGULATOR, MARR FAMILY"/>
    <property type="match status" value="1"/>
</dbReference>
<proteinExistence type="predicted"/>
<evidence type="ECO:0000256" key="1">
    <source>
        <dbReference type="ARBA" id="ARBA00023015"/>
    </source>
</evidence>
<dbReference type="InterPro" id="IPR036388">
    <property type="entry name" value="WH-like_DNA-bd_sf"/>
</dbReference>
<evidence type="ECO:0000313" key="6">
    <source>
        <dbReference type="EMBL" id="TKA00631.1"/>
    </source>
</evidence>
<dbReference type="SUPFAM" id="SSF46785">
    <property type="entry name" value="Winged helix' DNA-binding domain"/>
    <property type="match status" value="1"/>
</dbReference>
<dbReference type="Gene3D" id="1.10.10.10">
    <property type="entry name" value="Winged helix-like DNA-binding domain superfamily/Winged helix DNA-binding domain"/>
    <property type="match status" value="1"/>
</dbReference>
<dbReference type="PROSITE" id="PS51118">
    <property type="entry name" value="HTH_HXLR"/>
    <property type="match status" value="1"/>
</dbReference>
<evidence type="ECO:0000256" key="3">
    <source>
        <dbReference type="ARBA" id="ARBA00023163"/>
    </source>
</evidence>
<dbReference type="EMBL" id="SUMC01000082">
    <property type="protein sequence ID" value="TKA00631.1"/>
    <property type="molecule type" value="Genomic_DNA"/>
</dbReference>
<dbReference type="OrthoDB" id="9792527at2"/>
<comment type="caution">
    <text evidence="6">The sequence shown here is derived from an EMBL/GenBank/DDBJ whole genome shotgun (WGS) entry which is preliminary data.</text>
</comment>
<dbReference type="PANTHER" id="PTHR33204:SF18">
    <property type="entry name" value="TRANSCRIPTIONAL REGULATORY PROTEIN"/>
    <property type="match status" value="1"/>
</dbReference>
<sequence>MASGTATSSGLGGGAPPRPYDGEPVRGCPAARTNRPRTVPPLLAGCFRADPRCDWRWDGEPAWTRRSPIGRRSDGPGHAEVNFLRESQLRTKVNVSRQRTERGDVPCPIGRAAETVGDRWTLLIMRNAMLGTSRFDELRAELGIADNILSNRLGRLVESGLLAKVPYRDGGRTRHEYRLTTAGADMLPVLNALANWGVRHTRPSEPVDPMRVIHSVCGQALTNGEFCERCGRPAPRNEINWLRPWRSPEPFAMADVVPDPAP</sequence>
<protein>
    <submittedName>
        <fullName evidence="6">Helix-turn-helix transcriptional regulator</fullName>
    </submittedName>
</protein>
<dbReference type="CDD" id="cd00090">
    <property type="entry name" value="HTH_ARSR"/>
    <property type="match status" value="1"/>
</dbReference>